<dbReference type="STRING" id="472175.EL18_02188"/>
<name>A0A084UDV7_9HYPH</name>
<organism evidence="3 4">
    <name type="scientific">Nitratireductor basaltis</name>
    <dbReference type="NCBI Taxonomy" id="472175"/>
    <lineage>
        <taxon>Bacteria</taxon>
        <taxon>Pseudomonadati</taxon>
        <taxon>Pseudomonadota</taxon>
        <taxon>Alphaproteobacteria</taxon>
        <taxon>Hyphomicrobiales</taxon>
        <taxon>Phyllobacteriaceae</taxon>
        <taxon>Nitratireductor</taxon>
    </lineage>
</organism>
<dbReference type="Pfam" id="PF08681">
    <property type="entry name" value="TacA1"/>
    <property type="match status" value="1"/>
</dbReference>
<reference evidence="3 4" key="1">
    <citation type="submission" date="2014-05" db="EMBL/GenBank/DDBJ databases">
        <title>Draft Genome Sequence of Nitratireductor basaltis Strain UMTGB225, A Marine Bacterium Isolated from Green Barrel Tunicate.</title>
        <authorList>
            <person name="Gan H.Y."/>
        </authorList>
    </citation>
    <scope>NUCLEOTIDE SEQUENCE [LARGE SCALE GENOMIC DNA]</scope>
    <source>
        <strain evidence="3 4">UMTGB225</strain>
    </source>
</reference>
<comment type="caution">
    <text evidence="3">The sequence shown here is derived from an EMBL/GenBank/DDBJ whole genome shotgun (WGS) entry which is preliminary data.</text>
</comment>
<dbReference type="Proteomes" id="UP000053675">
    <property type="component" value="Unassembled WGS sequence"/>
</dbReference>
<dbReference type="AlphaFoldDB" id="A0A084UDV7"/>
<comment type="similarity">
    <text evidence="2">Belongs to the TacA antitoxin family.</text>
</comment>
<keyword evidence="4" id="KW-1185">Reference proteome</keyword>
<dbReference type="PATRIC" id="fig|472175.3.peg.2177"/>
<dbReference type="InterPro" id="IPR010985">
    <property type="entry name" value="Ribbon_hlx_hlx"/>
</dbReference>
<protein>
    <recommendedName>
        <fullName evidence="5">DUF1778 domain-containing protein</fullName>
    </recommendedName>
</protein>
<dbReference type="EMBL" id="JMQM01000001">
    <property type="protein sequence ID" value="KFB11143.1"/>
    <property type="molecule type" value="Genomic_DNA"/>
</dbReference>
<dbReference type="PANTHER" id="PTHR35401">
    <property type="entry name" value="COPG FAMILY HELIX-TURN-HELIX PROTEIN-RELATED-RELATED"/>
    <property type="match status" value="1"/>
</dbReference>
<evidence type="ECO:0008006" key="5">
    <source>
        <dbReference type="Google" id="ProtNLM"/>
    </source>
</evidence>
<accession>A0A084UDV7</accession>
<evidence type="ECO:0000256" key="2">
    <source>
        <dbReference type="ARBA" id="ARBA00049988"/>
    </source>
</evidence>
<dbReference type="RefSeq" id="WP_036482730.1">
    <property type="nucleotide sequence ID" value="NZ_JMQM01000001.1"/>
</dbReference>
<dbReference type="SUPFAM" id="SSF47598">
    <property type="entry name" value="Ribbon-helix-helix"/>
    <property type="match status" value="1"/>
</dbReference>
<dbReference type="InterPro" id="IPR014795">
    <property type="entry name" value="TacA_1-like"/>
</dbReference>
<sequence>MRMFADATAEIDERASERMNFRTKPRIKHAIQQAAALSGVDDSVFTMNAAYQSALQTIAAHERTTLQVVDHAAFFEALDTPPAPTEKLRAAYKRHSRRAKSQ</sequence>
<evidence type="ECO:0000313" key="4">
    <source>
        <dbReference type="Proteomes" id="UP000053675"/>
    </source>
</evidence>
<evidence type="ECO:0000256" key="1">
    <source>
        <dbReference type="ARBA" id="ARBA00022649"/>
    </source>
</evidence>
<dbReference type="Gene3D" id="1.20.5.780">
    <property type="entry name" value="Single helix bin"/>
    <property type="match status" value="1"/>
</dbReference>
<gene>
    <name evidence="3" type="ORF">EL18_02188</name>
</gene>
<dbReference type="OrthoDB" id="7569726at2"/>
<proteinExistence type="inferred from homology"/>
<dbReference type="GO" id="GO:0006355">
    <property type="term" value="P:regulation of DNA-templated transcription"/>
    <property type="evidence" value="ECO:0007669"/>
    <property type="project" value="InterPro"/>
</dbReference>
<keyword evidence="1" id="KW-1277">Toxin-antitoxin system</keyword>
<dbReference type="eggNOG" id="COG4453">
    <property type="taxonomic scope" value="Bacteria"/>
</dbReference>
<dbReference type="PANTHER" id="PTHR35401:SF2">
    <property type="entry name" value="ABC-TYPE TRANSPORT SYSTEM"/>
    <property type="match status" value="1"/>
</dbReference>
<evidence type="ECO:0000313" key="3">
    <source>
        <dbReference type="EMBL" id="KFB11143.1"/>
    </source>
</evidence>